<dbReference type="Pfam" id="PF25967">
    <property type="entry name" value="RND-MFP_C"/>
    <property type="match status" value="1"/>
</dbReference>
<dbReference type="RefSeq" id="WP_289503207.1">
    <property type="nucleotide sequence ID" value="NZ_CP116805.1"/>
</dbReference>
<name>A0AAE9XNZ8_9PROT</name>
<evidence type="ECO:0000313" key="9">
    <source>
        <dbReference type="Proteomes" id="UP001217500"/>
    </source>
</evidence>
<feature type="signal peptide" evidence="5">
    <location>
        <begin position="1"/>
        <end position="21"/>
    </location>
</feature>
<comment type="similarity">
    <text evidence="2">Belongs to the membrane fusion protein (MFP) (TC 8.A.1) family.</text>
</comment>
<keyword evidence="5" id="KW-0732">Signal</keyword>
<dbReference type="GO" id="GO:1990281">
    <property type="term" value="C:efflux pump complex"/>
    <property type="evidence" value="ECO:0007669"/>
    <property type="project" value="TreeGrafter"/>
</dbReference>
<sequence>MRKILKVAAPIAVLVAGVAAFQILDATKPQPEKNEDKPRPTSLYVDEVRSETVTVGVKTQGEVSAKTQIDLIPQVSGRIVKVSDAFAAGGTFRPGDVLVQIDPADYELAVTRARARIAEARVKLDQELADAEIKQKQWKDWVKDGEPTPLALNKPQVAEAEAKLRAAEADLAEAQLALSRTRITVPFNGRVVARNIGVGQVVNAGTSIGRVFATDVVEIKLPLTDSQIAELGLPIGFNANTNNPAPVVTLSATLGGRQHVWEGSLVRTLADVDKDTRLIYAVAEVQDPYGKSADMGMPLAVGLFVNAEIAGTSSRAALVMPRVALRGEDKVYVINKDDKLEIRPVEIVSTSVDTLLVSEGVAAGERVVVSPVHSAFDGMHVVPIIRTVENESAAESATVASR</sequence>
<dbReference type="InterPro" id="IPR058627">
    <property type="entry name" value="MdtA-like_C"/>
</dbReference>
<keyword evidence="9" id="KW-1185">Reference proteome</keyword>
<feature type="domain" description="Multidrug resistance protein MdtA-like barrel-sandwich hybrid" evidence="6">
    <location>
        <begin position="68"/>
        <end position="209"/>
    </location>
</feature>
<feature type="domain" description="Multidrug resistance protein MdtA-like C-terminal permuted SH3" evidence="7">
    <location>
        <begin position="321"/>
        <end position="370"/>
    </location>
</feature>
<dbReference type="InterPro" id="IPR058625">
    <property type="entry name" value="MdtA-like_BSH"/>
</dbReference>
<evidence type="ECO:0000256" key="5">
    <source>
        <dbReference type="SAM" id="SignalP"/>
    </source>
</evidence>
<evidence type="ECO:0000259" key="7">
    <source>
        <dbReference type="Pfam" id="PF25967"/>
    </source>
</evidence>
<dbReference type="AlphaFoldDB" id="A0AAE9XNZ8"/>
<proteinExistence type="inferred from homology"/>
<dbReference type="Gene3D" id="2.40.420.20">
    <property type="match status" value="1"/>
</dbReference>
<dbReference type="Proteomes" id="UP001217500">
    <property type="component" value="Chromosome"/>
</dbReference>
<dbReference type="SUPFAM" id="SSF111369">
    <property type="entry name" value="HlyD-like secretion proteins"/>
    <property type="match status" value="1"/>
</dbReference>
<dbReference type="GO" id="GO:0015562">
    <property type="term" value="F:efflux transmembrane transporter activity"/>
    <property type="evidence" value="ECO:0007669"/>
    <property type="project" value="TreeGrafter"/>
</dbReference>
<protein>
    <submittedName>
        <fullName evidence="8">Efflux RND transporter periplasmic adaptor subunit</fullName>
    </submittedName>
</protein>
<comment type="subcellular location">
    <subcellularLocation>
        <location evidence="1">Cell envelope</location>
    </subcellularLocation>
</comment>
<feature type="coiled-coil region" evidence="4">
    <location>
        <begin position="110"/>
        <end position="184"/>
    </location>
</feature>
<reference evidence="8" key="1">
    <citation type="submission" date="2023-01" db="EMBL/GenBank/DDBJ databases">
        <title>The genome sequence of Kordiimonadaceae bacterium 6D33.</title>
        <authorList>
            <person name="Liu Y."/>
        </authorList>
    </citation>
    <scope>NUCLEOTIDE SEQUENCE</scope>
    <source>
        <strain evidence="8">6D33</strain>
    </source>
</reference>
<evidence type="ECO:0000256" key="4">
    <source>
        <dbReference type="SAM" id="Coils"/>
    </source>
</evidence>
<dbReference type="Gene3D" id="1.10.287.470">
    <property type="entry name" value="Helix hairpin bin"/>
    <property type="match status" value="1"/>
</dbReference>
<feature type="chain" id="PRO_5042184945" evidence="5">
    <location>
        <begin position="22"/>
        <end position="402"/>
    </location>
</feature>
<dbReference type="InterPro" id="IPR006143">
    <property type="entry name" value="RND_pump_MFP"/>
</dbReference>
<evidence type="ECO:0000313" key="8">
    <source>
        <dbReference type="EMBL" id="WCL53681.1"/>
    </source>
</evidence>
<evidence type="ECO:0000259" key="6">
    <source>
        <dbReference type="Pfam" id="PF25917"/>
    </source>
</evidence>
<dbReference type="NCBIfam" id="TIGR01730">
    <property type="entry name" value="RND_mfp"/>
    <property type="match status" value="1"/>
</dbReference>
<dbReference type="Gene3D" id="2.40.30.170">
    <property type="match status" value="1"/>
</dbReference>
<dbReference type="PANTHER" id="PTHR30469">
    <property type="entry name" value="MULTIDRUG RESISTANCE PROTEIN MDTA"/>
    <property type="match status" value="1"/>
</dbReference>
<accession>A0AAE9XNZ8</accession>
<gene>
    <name evidence="8" type="ORF">PH603_14165</name>
</gene>
<dbReference type="EMBL" id="CP116805">
    <property type="protein sequence ID" value="WCL53681.1"/>
    <property type="molecule type" value="Genomic_DNA"/>
</dbReference>
<evidence type="ECO:0000256" key="1">
    <source>
        <dbReference type="ARBA" id="ARBA00004196"/>
    </source>
</evidence>
<evidence type="ECO:0000256" key="3">
    <source>
        <dbReference type="ARBA" id="ARBA00022448"/>
    </source>
</evidence>
<dbReference type="Pfam" id="PF25917">
    <property type="entry name" value="BSH_RND"/>
    <property type="match status" value="1"/>
</dbReference>
<evidence type="ECO:0000256" key="2">
    <source>
        <dbReference type="ARBA" id="ARBA00009477"/>
    </source>
</evidence>
<dbReference type="PANTHER" id="PTHR30469:SF12">
    <property type="entry name" value="MULTIDRUG RESISTANCE PROTEIN MDTA"/>
    <property type="match status" value="1"/>
</dbReference>
<keyword evidence="3" id="KW-0813">Transport</keyword>
<dbReference type="Gene3D" id="2.40.50.100">
    <property type="match status" value="1"/>
</dbReference>
<dbReference type="KEGG" id="gso:PH603_14165"/>
<organism evidence="8 9">
    <name type="scientific">Gimibacter soli</name>
    <dbReference type="NCBI Taxonomy" id="3024400"/>
    <lineage>
        <taxon>Bacteria</taxon>
        <taxon>Pseudomonadati</taxon>
        <taxon>Pseudomonadota</taxon>
        <taxon>Alphaproteobacteria</taxon>
        <taxon>Kordiimonadales</taxon>
        <taxon>Temperatibacteraceae</taxon>
        <taxon>Gimibacter</taxon>
    </lineage>
</organism>
<keyword evidence="4" id="KW-0175">Coiled coil</keyword>